<keyword evidence="3" id="KW-1185">Reference proteome</keyword>
<protein>
    <recommendedName>
        <fullName evidence="4">Lipoprotein</fullName>
    </recommendedName>
</protein>
<comment type="caution">
    <text evidence="2">The sequence shown here is derived from an EMBL/GenBank/DDBJ whole genome shotgun (WGS) entry which is preliminary data.</text>
</comment>
<keyword evidence="1" id="KW-0732">Signal</keyword>
<sequence>MTSSKTLIRAVLSAGLSAALAGCLTSTPHWDATFGDSLNQIKEMQTLNPQASANTDPVAGIDGVAAAAAQKSYAKSFTAPPAPTNNFTIGIGSSSSY</sequence>
<dbReference type="Proteomes" id="UP001629432">
    <property type="component" value="Unassembled WGS sequence"/>
</dbReference>
<feature type="signal peptide" evidence="1">
    <location>
        <begin position="1"/>
        <end position="21"/>
    </location>
</feature>
<evidence type="ECO:0008006" key="4">
    <source>
        <dbReference type="Google" id="ProtNLM"/>
    </source>
</evidence>
<reference evidence="2 3" key="1">
    <citation type="journal article" date="2024" name="Chem. Sci.">
        <title>Discovery of megapolipeptins by genome mining of a Burkholderiales bacteria collection.</title>
        <authorList>
            <person name="Paulo B.S."/>
            <person name="Recchia M.J.J."/>
            <person name="Lee S."/>
            <person name="Fergusson C.H."/>
            <person name="Romanowski S.B."/>
            <person name="Hernandez A."/>
            <person name="Krull N."/>
            <person name="Liu D.Y."/>
            <person name="Cavanagh H."/>
            <person name="Bos A."/>
            <person name="Gray C.A."/>
            <person name="Murphy B.T."/>
            <person name="Linington R.G."/>
            <person name="Eustaquio A.S."/>
        </authorList>
    </citation>
    <scope>NUCLEOTIDE SEQUENCE [LARGE SCALE GENOMIC DNA]</scope>
    <source>
        <strain evidence="2 3">RL17-338-BIC-A</strain>
    </source>
</reference>
<gene>
    <name evidence="2" type="ORF">PQQ63_09700</name>
</gene>
<organism evidence="2 3">
    <name type="scientific">Paraburkholderia metrosideri</name>
    <dbReference type="NCBI Taxonomy" id="580937"/>
    <lineage>
        <taxon>Bacteria</taxon>
        <taxon>Pseudomonadati</taxon>
        <taxon>Pseudomonadota</taxon>
        <taxon>Betaproteobacteria</taxon>
        <taxon>Burkholderiales</taxon>
        <taxon>Burkholderiaceae</taxon>
        <taxon>Paraburkholderia</taxon>
    </lineage>
</organism>
<proteinExistence type="predicted"/>
<feature type="chain" id="PRO_5046442212" description="Lipoprotein" evidence="1">
    <location>
        <begin position="22"/>
        <end position="97"/>
    </location>
</feature>
<name>A0ABW9DPU3_9BURK</name>
<accession>A0ABW9DPU3</accession>
<dbReference type="PROSITE" id="PS51257">
    <property type="entry name" value="PROKAR_LIPOPROTEIN"/>
    <property type="match status" value="1"/>
</dbReference>
<dbReference type="RefSeq" id="WP_408335263.1">
    <property type="nucleotide sequence ID" value="NZ_JAQQCF010000006.1"/>
</dbReference>
<evidence type="ECO:0000313" key="2">
    <source>
        <dbReference type="EMBL" id="MFM0636968.1"/>
    </source>
</evidence>
<dbReference type="EMBL" id="JAQQCF010000006">
    <property type="protein sequence ID" value="MFM0636968.1"/>
    <property type="molecule type" value="Genomic_DNA"/>
</dbReference>
<evidence type="ECO:0000313" key="3">
    <source>
        <dbReference type="Proteomes" id="UP001629432"/>
    </source>
</evidence>
<evidence type="ECO:0000256" key="1">
    <source>
        <dbReference type="SAM" id="SignalP"/>
    </source>
</evidence>